<evidence type="ECO:0000313" key="3">
    <source>
        <dbReference type="Proteomes" id="UP001515480"/>
    </source>
</evidence>
<evidence type="ECO:0000259" key="1">
    <source>
        <dbReference type="Pfam" id="PF10785"/>
    </source>
</evidence>
<proteinExistence type="predicted"/>
<evidence type="ECO:0000313" key="2">
    <source>
        <dbReference type="EMBL" id="KAL1496090.1"/>
    </source>
</evidence>
<sequence>MTTRPEPLAIGIYGQPYPLLNEAPSLGSAFRNLRLSDYGAVAGWTALAFAVGFTGGRPLRRQNSIFLASFTVCAVSLMQLATSAERLRGLRENEVECKRYGVPFVAQD</sequence>
<dbReference type="Pfam" id="PF10785">
    <property type="entry name" value="NADH-u_ox-rdase"/>
    <property type="match status" value="1"/>
</dbReference>
<protein>
    <recommendedName>
        <fullName evidence="1">NADH-ubiquinone oxidoreductase 21kDa subunit N-terminal domain-containing protein</fullName>
    </recommendedName>
</protein>
<dbReference type="InterPro" id="IPR053229">
    <property type="entry name" value="NADH-Q_oxidrdct_subunit"/>
</dbReference>
<name>A0AB34IBP1_PRYPA</name>
<feature type="domain" description="NADH-ubiquinone oxidoreductase 21kDa subunit N-terminal" evidence="1">
    <location>
        <begin position="15"/>
        <end position="92"/>
    </location>
</feature>
<accession>A0AB34IBP1</accession>
<dbReference type="EMBL" id="JBGBPQ010000030">
    <property type="protein sequence ID" value="KAL1496090.1"/>
    <property type="molecule type" value="Genomic_DNA"/>
</dbReference>
<dbReference type="Proteomes" id="UP001515480">
    <property type="component" value="Unassembled WGS sequence"/>
</dbReference>
<organism evidence="2 3">
    <name type="scientific">Prymnesium parvum</name>
    <name type="common">Toxic golden alga</name>
    <dbReference type="NCBI Taxonomy" id="97485"/>
    <lineage>
        <taxon>Eukaryota</taxon>
        <taxon>Haptista</taxon>
        <taxon>Haptophyta</taxon>
        <taxon>Prymnesiophyceae</taxon>
        <taxon>Prymnesiales</taxon>
        <taxon>Prymnesiaceae</taxon>
        <taxon>Prymnesium</taxon>
    </lineage>
</organism>
<comment type="caution">
    <text evidence="2">The sequence shown here is derived from an EMBL/GenBank/DDBJ whole genome shotgun (WGS) entry which is preliminary data.</text>
</comment>
<dbReference type="AlphaFoldDB" id="A0AB34IBP1"/>
<dbReference type="PANTHER" id="PTHR34062:SF1">
    <property type="entry name" value="NADH-UBIQUINONE OXIDOREDUCTASE 21KDA SUBUNIT N-TERMINAL DOMAIN-CONTAINING PROTEIN"/>
    <property type="match status" value="1"/>
</dbReference>
<dbReference type="PANTHER" id="PTHR34062">
    <property type="entry name" value="OXIDOREDUCTASE 21 KDA SUBUNIT, PUTATIVE (AFU_ORTHOLOGUE AFUA_4G04750)-RELATED"/>
    <property type="match status" value="1"/>
</dbReference>
<gene>
    <name evidence="2" type="ORF">AB1Y20_014716</name>
</gene>
<keyword evidence="3" id="KW-1185">Reference proteome</keyword>
<reference evidence="2 3" key="1">
    <citation type="journal article" date="2024" name="Science">
        <title>Giant polyketide synthase enzymes in the biosynthesis of giant marine polyether toxins.</title>
        <authorList>
            <person name="Fallon T.R."/>
            <person name="Shende V.V."/>
            <person name="Wierzbicki I.H."/>
            <person name="Pendleton A.L."/>
            <person name="Watervoot N.F."/>
            <person name="Auber R.P."/>
            <person name="Gonzalez D.J."/>
            <person name="Wisecaver J.H."/>
            <person name="Moore B.S."/>
        </authorList>
    </citation>
    <scope>NUCLEOTIDE SEQUENCE [LARGE SCALE GENOMIC DNA]</scope>
    <source>
        <strain evidence="2 3">12B1</strain>
    </source>
</reference>
<dbReference type="InterPro" id="IPR019721">
    <property type="entry name" value="NADH-UbQ_OxRdtase_su21_N"/>
</dbReference>